<accession>A0AAE0VB09</accession>
<dbReference type="Gene3D" id="1.20.5.1700">
    <property type="match status" value="1"/>
</dbReference>
<sequence length="2032" mass="222545">MLQNSAENGKKGGGLPVDCSLGMHSLPAVSKKETGTASVEDMTVVAAATPEFNDRRDWKRKSSESLEKKGEGGTEEGTAKERGGAQTLYGQEALSMTVPKSYPLHDNGVALVAPQERGELITLVTADIADTALPLLTGSKTIASSLINPSSSVFLLNATEAERKEASERAAHLKESINALGENQPNSDILNLLSAASADPTAQTSYQQLDMRSSTGSFNNMDGRTGGTQDDMTHQMTGFASLPPLTVHENLWHPAEVTEENMTVNENPEKHIDGKRGDDSKEKNANITVSTEESLKSVNTSDTKTSENNAVNQNPDLLPKNKEENEGKDGIVINQSTLEHKPTLEDTNGKRLELQDIVMEEGGSDERKFFSLSDLTVSDESEVVLATKETDGREAKSVEYDVRETCEDNFQSIPKDGVQQESKLESLTSEGVSQEQCLKFEETPLSCTDGDDMLSRHSSDSTGISKKDLKENTEQASAISVGCHQAKCEELQYQMDSSHDTGPASEVAMGVVSIKDPTPTAIKVSSAVEGGEPSDSANIPSDTKEPIVLRPPGPMMSHWEVINDYNVSLPGEGMQCNQEAEMSSNIVETDTVEKTDPMKTTGEEIENNTSLSCMNVLIPDVTVMASSVQDTKLASKEVEELNSLVETDTSIAEELYAIELSTVTPQNSSPRPAASEINTVLDQKTEVQCSSAITFGKNKCTEECTSVEAEAKLPSVYRTPVEKVESESISSVSQHMDDEELANKAQIHKIELTNTPLQTETLGLEMEQHNGASLDPKHPHNKECQDAFDPQAQHIEFHGLTTSAGTEEEAKNKKTQTSISGEVKQMEHRKEEISGCKEEGRENKKAEGRKLTEMSGKPESRAVECDIKDIKEGNELKLSEHKENSLSFTVQTVSDGTALLQSSVSDGLQTEQEKEFSSSPKLMVSSSQHPFQTLLNSNADSSHEAANFFIQTMREKASEGLKTAHGSEDAEVESALFSKVVQKEKVDSNEHAEQLSTDEDRVVTLMTSVLSEEDVSDRSGAAVSPVIELNQKTSSTEESCESSDWLRALKEAATISQSQQKYKHGTPCGSADNRPFETLDIPQAELESDSPAKDSESVIEEQPEETPDCRPLLSESADGNFITYSITLVCCFQFVLKIEQWARWGWDTLLGGSGKGDEGDPTLGLLQRITWSSKSDYMVKAASGPVRQRSSDSDGTFETPESTTPVKTAAPQIPSVEQPEPITQPVTSTDTAGLCHTYTCPLPASTDNASASSSGLESRTPLTRSLSFQSGELDSSSPGDRPAEGAFNRATHPRSESFSNSNPESGTSRTVSSSSTPEVKKKVKPLAESPLLTQEEKECPPASPIPSPSPAGTLRRARIKSRVESPPPVVEESSLAQTEVTEKTQEEILSVPEEDSPILTSGTYKWDPDNFENINPFCTGGSKLANSPVLGRKTDFIPAPDPTPIPTEEPPTAPAPSLEKSFNIEEQPITKRQSVRLEFDYSEESGDTPQGSPPPPKKLGKKQGAKMPLRKPKLGIKKVAPQTEKLDTTPAAVHLNDNDDIPIPKASYNFDPNKWDDHNFNPFSSGKGIPNSPPLSRASYSFDPDSFHDSIDPFKPSNNMGDSTPKAASLEMSSNDNDNDNDNVDELGDQNQNKPVKNKKKPLKSNTFRVKKSPKRSPLSEQVAQDSSADAMPDHLQDHATDEEKLASSTNQKWAARHDVQVELTSDIQDFPQPSDLTAFVNESSLTSQSHVRKDTDYEIEYMEKIGTSTPSPSQGPVDPADLSLLGRLSESATPLSYLEPDLAETNPTAFAHKLQERELASPGDSGVSKSSLYSRTGYSEAESPYLPQDLDHSLGIAREEIVAKEKEVLEWQRKYEDSRQELEEMKRIVTEYEKTIAQMIEDDQREKSLSHHTIQQLILEKDQALADLNSVEKSLADLFRRYEKMKDVLEGFRKNEDVLKKCAQEYLSRVRKEEQRYQALKIHAEEKLDKANAEIAQVRAKAKQEQAAYQASLRKEQMKVDSLERTLDQKNKEIEELTKICDELIAKMGKS</sequence>
<feature type="compositionally biased region" description="Low complexity" evidence="8">
    <location>
        <begin position="1305"/>
        <end position="1316"/>
    </location>
</feature>
<protein>
    <recommendedName>
        <fullName evidence="9">Transforming acidic coiled-coil-containing protein C-terminal domain-containing protein</fullName>
    </recommendedName>
</protein>
<feature type="region of interest" description="Disordered" evidence="8">
    <location>
        <begin position="824"/>
        <end position="860"/>
    </location>
</feature>
<dbReference type="GO" id="GO:0021987">
    <property type="term" value="P:cerebral cortex development"/>
    <property type="evidence" value="ECO:0007669"/>
    <property type="project" value="TreeGrafter"/>
</dbReference>
<feature type="compositionally biased region" description="Acidic residues" evidence="8">
    <location>
        <begin position="1617"/>
        <end position="1628"/>
    </location>
</feature>
<feature type="region of interest" description="Disordered" evidence="8">
    <location>
        <begin position="46"/>
        <end position="86"/>
    </location>
</feature>
<gene>
    <name evidence="10" type="ORF">QTP70_004176</name>
</gene>
<feature type="region of interest" description="Disordered" evidence="8">
    <location>
        <begin position="261"/>
        <end position="326"/>
    </location>
</feature>
<feature type="region of interest" description="Disordered" evidence="8">
    <location>
        <begin position="1183"/>
        <end position="1230"/>
    </location>
</feature>
<feature type="compositionally biased region" description="Polar residues" evidence="8">
    <location>
        <begin position="1246"/>
        <end position="1278"/>
    </location>
</feature>
<feature type="compositionally biased region" description="Polar residues" evidence="8">
    <location>
        <begin position="1659"/>
        <end position="1668"/>
    </location>
</feature>
<feature type="compositionally biased region" description="Basic and acidic residues" evidence="8">
    <location>
        <begin position="453"/>
        <end position="473"/>
    </location>
</feature>
<feature type="compositionally biased region" description="Acidic residues" evidence="8">
    <location>
        <begin position="1097"/>
        <end position="1106"/>
    </location>
</feature>
<evidence type="ECO:0000256" key="7">
    <source>
        <dbReference type="SAM" id="Coils"/>
    </source>
</evidence>
<keyword evidence="11" id="KW-1185">Reference proteome</keyword>
<feature type="region of interest" description="Disordered" evidence="8">
    <location>
        <begin position="1"/>
        <end position="22"/>
    </location>
</feature>
<evidence type="ECO:0000313" key="10">
    <source>
        <dbReference type="EMBL" id="KAK3553502.1"/>
    </source>
</evidence>
<feature type="region of interest" description="Disordered" evidence="8">
    <location>
        <begin position="1246"/>
        <end position="1692"/>
    </location>
</feature>
<evidence type="ECO:0000256" key="2">
    <source>
        <dbReference type="ARBA" id="ARBA00009423"/>
    </source>
</evidence>
<reference evidence="10" key="1">
    <citation type="submission" date="2023-06" db="EMBL/GenBank/DDBJ databases">
        <title>Male Hemibagrus guttatus genome.</title>
        <authorList>
            <person name="Bian C."/>
        </authorList>
    </citation>
    <scope>NUCLEOTIDE SEQUENCE</scope>
    <source>
        <strain evidence="10">Male_cb2023</strain>
        <tissue evidence="10">Muscle</tissue>
    </source>
</reference>
<feature type="compositionally biased region" description="Polar residues" evidence="8">
    <location>
        <begin position="419"/>
        <end position="436"/>
    </location>
</feature>
<dbReference type="GO" id="GO:0005737">
    <property type="term" value="C:cytoplasm"/>
    <property type="evidence" value="ECO:0007669"/>
    <property type="project" value="TreeGrafter"/>
</dbReference>
<evidence type="ECO:0000256" key="4">
    <source>
        <dbReference type="ARBA" id="ARBA00022553"/>
    </source>
</evidence>
<evidence type="ECO:0000313" key="11">
    <source>
        <dbReference type="Proteomes" id="UP001274896"/>
    </source>
</evidence>
<feature type="compositionally biased region" description="Pro residues" evidence="8">
    <location>
        <begin position="1439"/>
        <end position="1454"/>
    </location>
</feature>
<feature type="compositionally biased region" description="Basic and acidic residues" evidence="8">
    <location>
        <begin position="52"/>
        <end position="83"/>
    </location>
</feature>
<dbReference type="PANTHER" id="PTHR13924">
    <property type="entry name" value="TRANSFORMING ACIDIC COILED-COIL CONTAINING PROTEIN 1/2"/>
    <property type="match status" value="1"/>
</dbReference>
<feature type="coiled-coil region" evidence="7">
    <location>
        <begin position="156"/>
        <end position="183"/>
    </location>
</feature>
<feature type="region of interest" description="Disordered" evidence="8">
    <location>
        <begin position="413"/>
        <end position="473"/>
    </location>
</feature>
<dbReference type="Pfam" id="PF05010">
    <property type="entry name" value="TACC_C"/>
    <property type="match status" value="1"/>
</dbReference>
<feature type="compositionally biased region" description="Polar residues" evidence="8">
    <location>
        <begin position="1808"/>
        <end position="1818"/>
    </location>
</feature>
<dbReference type="InterPro" id="IPR039915">
    <property type="entry name" value="TACC"/>
</dbReference>
<evidence type="ECO:0000256" key="5">
    <source>
        <dbReference type="ARBA" id="ARBA00023054"/>
    </source>
</evidence>
<feature type="compositionally biased region" description="Polar residues" evidence="8">
    <location>
        <begin position="1193"/>
        <end position="1206"/>
    </location>
</feature>
<feature type="domain" description="Transforming acidic coiled-coil-containing protein C-terminal" evidence="9">
    <location>
        <begin position="1828"/>
        <end position="2026"/>
    </location>
</feature>
<dbReference type="FunFam" id="1.20.5.1700:FF:000001">
    <property type="entry name" value="Transforming acidic coiled-coil-containing protein 1 isoform 2"/>
    <property type="match status" value="1"/>
</dbReference>
<keyword evidence="4" id="KW-0597">Phosphoprotein</keyword>
<dbReference type="EMBL" id="JAUCMX010000002">
    <property type="protein sequence ID" value="KAK3553502.1"/>
    <property type="molecule type" value="Genomic_DNA"/>
</dbReference>
<keyword evidence="6" id="KW-0206">Cytoskeleton</keyword>
<name>A0AAE0VB09_9TELE</name>
<dbReference type="GO" id="GO:0005856">
    <property type="term" value="C:cytoskeleton"/>
    <property type="evidence" value="ECO:0007669"/>
    <property type="project" value="UniProtKB-SubCell"/>
</dbReference>
<evidence type="ECO:0000256" key="8">
    <source>
        <dbReference type="SAM" id="MobiDB-lite"/>
    </source>
</evidence>
<comment type="subcellular location">
    <subcellularLocation>
        <location evidence="1">Cytoplasm</location>
        <location evidence="1">Cytoskeleton</location>
    </subcellularLocation>
</comment>
<dbReference type="Proteomes" id="UP001274896">
    <property type="component" value="Unassembled WGS sequence"/>
</dbReference>
<evidence type="ECO:0000256" key="3">
    <source>
        <dbReference type="ARBA" id="ARBA00022490"/>
    </source>
</evidence>
<comment type="caution">
    <text evidence="10">The sequence shown here is derived from an EMBL/GenBank/DDBJ whole genome shotgun (WGS) entry which is preliminary data.</text>
</comment>
<keyword evidence="5 7" id="KW-0175">Coiled coil</keyword>
<comment type="similarity">
    <text evidence="2">Belongs to the TACC family.</text>
</comment>
<feature type="coiled-coil region" evidence="7">
    <location>
        <begin position="1842"/>
        <end position="2028"/>
    </location>
</feature>
<evidence type="ECO:0000256" key="6">
    <source>
        <dbReference type="ARBA" id="ARBA00023212"/>
    </source>
</evidence>
<dbReference type="GO" id="GO:0007052">
    <property type="term" value="P:mitotic spindle organization"/>
    <property type="evidence" value="ECO:0007669"/>
    <property type="project" value="InterPro"/>
</dbReference>
<dbReference type="GO" id="GO:0007097">
    <property type="term" value="P:nuclear migration"/>
    <property type="evidence" value="ECO:0007669"/>
    <property type="project" value="TreeGrafter"/>
</dbReference>
<feature type="region of interest" description="Disordered" evidence="8">
    <location>
        <begin position="1085"/>
        <end position="1112"/>
    </location>
</feature>
<evidence type="ECO:0000256" key="1">
    <source>
        <dbReference type="ARBA" id="ARBA00004245"/>
    </source>
</evidence>
<dbReference type="InterPro" id="IPR007707">
    <property type="entry name" value="TACC_C"/>
</dbReference>
<feature type="compositionally biased region" description="Basic residues" evidence="8">
    <location>
        <begin position="1636"/>
        <end position="1655"/>
    </location>
</feature>
<feature type="compositionally biased region" description="Basic residues" evidence="8">
    <location>
        <begin position="1498"/>
        <end position="1516"/>
    </location>
</feature>
<keyword evidence="3" id="KW-0963">Cytoplasm</keyword>
<feature type="compositionally biased region" description="Polar residues" evidence="8">
    <location>
        <begin position="285"/>
        <end position="315"/>
    </location>
</feature>
<evidence type="ECO:0000259" key="9">
    <source>
        <dbReference type="Pfam" id="PF05010"/>
    </source>
</evidence>
<feature type="region of interest" description="Disordered" evidence="8">
    <location>
        <begin position="1789"/>
        <end position="1828"/>
    </location>
</feature>
<proteinExistence type="inferred from homology"/>
<dbReference type="PANTHER" id="PTHR13924:SF11">
    <property type="entry name" value="TRANSFORMING ACIDIC COILED-COIL-CONTAINING PROTEIN 2"/>
    <property type="match status" value="1"/>
</dbReference>
<feature type="compositionally biased region" description="Basic and acidic residues" evidence="8">
    <location>
        <begin position="1672"/>
        <end position="1686"/>
    </location>
</feature>
<feature type="compositionally biased region" description="Basic and acidic residues" evidence="8">
    <location>
        <begin position="267"/>
        <end position="284"/>
    </location>
</feature>
<organism evidence="10 11">
    <name type="scientific">Hemibagrus guttatus</name>
    <dbReference type="NCBI Taxonomy" id="175788"/>
    <lineage>
        <taxon>Eukaryota</taxon>
        <taxon>Metazoa</taxon>
        <taxon>Chordata</taxon>
        <taxon>Craniata</taxon>
        <taxon>Vertebrata</taxon>
        <taxon>Euteleostomi</taxon>
        <taxon>Actinopterygii</taxon>
        <taxon>Neopterygii</taxon>
        <taxon>Teleostei</taxon>
        <taxon>Ostariophysi</taxon>
        <taxon>Siluriformes</taxon>
        <taxon>Bagridae</taxon>
        <taxon>Hemibagrus</taxon>
    </lineage>
</organism>